<evidence type="ECO:0000256" key="1">
    <source>
        <dbReference type="ARBA" id="ARBA00010552"/>
    </source>
</evidence>
<dbReference type="GO" id="GO:0019239">
    <property type="term" value="F:deaminase activity"/>
    <property type="evidence" value="ECO:0007669"/>
    <property type="project" value="TreeGrafter"/>
</dbReference>
<evidence type="ECO:0008006" key="4">
    <source>
        <dbReference type="Google" id="ProtNLM"/>
    </source>
</evidence>
<dbReference type="GO" id="GO:0005739">
    <property type="term" value="C:mitochondrion"/>
    <property type="evidence" value="ECO:0007669"/>
    <property type="project" value="UniProtKB-ARBA"/>
</dbReference>
<dbReference type="Pfam" id="PF01042">
    <property type="entry name" value="Ribonuc_L-PSP"/>
    <property type="match status" value="1"/>
</dbReference>
<dbReference type="SUPFAM" id="SSF55298">
    <property type="entry name" value="YjgF-like"/>
    <property type="match status" value="1"/>
</dbReference>
<dbReference type="FunFam" id="3.30.1330.40:FF:000001">
    <property type="entry name" value="L-PSP family endoribonuclease"/>
    <property type="match status" value="1"/>
</dbReference>
<protein>
    <recommendedName>
        <fullName evidence="4">YjgF/Yer057p/UK114 family</fullName>
    </recommendedName>
</protein>
<dbReference type="InterPro" id="IPR006056">
    <property type="entry name" value="RidA"/>
</dbReference>
<dbReference type="InterPro" id="IPR035959">
    <property type="entry name" value="RutC-like_sf"/>
</dbReference>
<comment type="caution">
    <text evidence="2">The sequence shown here is derived from an EMBL/GenBank/DDBJ whole genome shotgun (WGS) entry which is preliminary data.</text>
</comment>
<dbReference type="OrthoDB" id="309640at2759"/>
<evidence type="ECO:0000313" key="2">
    <source>
        <dbReference type="EMBL" id="CAG8245926.1"/>
    </source>
</evidence>
<dbReference type="AlphaFoldDB" id="A0A9W4I6R6"/>
<sequence>MLIGVYSNLFAYLYNWSFQFPKLYLGIFKAHMQPWNNQIRLLLSFSPSHKSDISKMSAQRQVVNSDQAPPPRPFYNQAVIANGFVFCSGQLPKDSNGKIVQGNVQDRAEQCIKNLKAVLESAGSSLNKMVEVNVFLADMEDFEKMNEVYLKWFGEIKPVRTCVAVKSIPEYTDVEMKCVALV</sequence>
<dbReference type="GO" id="GO:0005829">
    <property type="term" value="C:cytosol"/>
    <property type="evidence" value="ECO:0007669"/>
    <property type="project" value="TreeGrafter"/>
</dbReference>
<dbReference type="PANTHER" id="PTHR11803">
    <property type="entry name" value="2-IMINOBUTANOATE/2-IMINOPROPANOATE DEAMINASE RIDA"/>
    <property type="match status" value="1"/>
</dbReference>
<dbReference type="NCBIfam" id="TIGR00004">
    <property type="entry name" value="Rid family detoxifying hydrolase"/>
    <property type="match status" value="1"/>
</dbReference>
<dbReference type="Gene3D" id="3.30.1330.40">
    <property type="entry name" value="RutC-like"/>
    <property type="match status" value="1"/>
</dbReference>
<organism evidence="2 3">
    <name type="scientific">Penicillium salamii</name>
    <dbReference type="NCBI Taxonomy" id="1612424"/>
    <lineage>
        <taxon>Eukaryota</taxon>
        <taxon>Fungi</taxon>
        <taxon>Dikarya</taxon>
        <taxon>Ascomycota</taxon>
        <taxon>Pezizomycotina</taxon>
        <taxon>Eurotiomycetes</taxon>
        <taxon>Eurotiomycetidae</taxon>
        <taxon>Eurotiales</taxon>
        <taxon>Aspergillaceae</taxon>
        <taxon>Penicillium</taxon>
    </lineage>
</organism>
<dbReference type="EMBL" id="CAJVPA010000028">
    <property type="protein sequence ID" value="CAG8245926.1"/>
    <property type="molecule type" value="Genomic_DNA"/>
</dbReference>
<proteinExistence type="inferred from homology"/>
<gene>
    <name evidence="2" type="ORF">PSALAMII_LOCUS651</name>
</gene>
<name>A0A9W4I6R6_9EURO</name>
<dbReference type="PANTHER" id="PTHR11803:SF22">
    <property type="entry name" value="ENDORIBONUCLEASE FAMILY PROTEIN BRT1, PUTATIVE (AFU_ORTHOLOGUE AFUA_5G03780)-RELATED"/>
    <property type="match status" value="1"/>
</dbReference>
<dbReference type="InterPro" id="IPR006175">
    <property type="entry name" value="YjgF/YER057c/UK114"/>
</dbReference>
<comment type="similarity">
    <text evidence="1">Belongs to the RutC family.</text>
</comment>
<evidence type="ECO:0000313" key="3">
    <source>
        <dbReference type="Proteomes" id="UP001152646"/>
    </source>
</evidence>
<dbReference type="Proteomes" id="UP001152646">
    <property type="component" value="Unassembled WGS sequence"/>
</dbReference>
<accession>A0A9W4I6R6</accession>
<reference evidence="2" key="1">
    <citation type="submission" date="2021-07" db="EMBL/GenBank/DDBJ databases">
        <authorList>
            <person name="Branca A.L. A."/>
        </authorList>
    </citation>
    <scope>NUCLEOTIDE SEQUENCE</scope>
</reference>
<dbReference type="CDD" id="cd00448">
    <property type="entry name" value="YjgF_YER057c_UK114_family"/>
    <property type="match status" value="1"/>
</dbReference>